<protein>
    <submittedName>
        <fullName evidence="1">Uncharacterized protein</fullName>
    </submittedName>
</protein>
<gene>
    <name evidence="1" type="ORF">LCGC14_0922450</name>
</gene>
<proteinExistence type="predicted"/>
<dbReference type="EMBL" id="LAZR01003125">
    <property type="protein sequence ID" value="KKN21705.1"/>
    <property type="molecule type" value="Genomic_DNA"/>
</dbReference>
<name>A0A0F9NQB4_9ZZZZ</name>
<reference evidence="1" key="1">
    <citation type="journal article" date="2015" name="Nature">
        <title>Complex archaea that bridge the gap between prokaryotes and eukaryotes.</title>
        <authorList>
            <person name="Spang A."/>
            <person name="Saw J.H."/>
            <person name="Jorgensen S.L."/>
            <person name="Zaremba-Niedzwiedzka K."/>
            <person name="Martijn J."/>
            <person name="Lind A.E."/>
            <person name="van Eijk R."/>
            <person name="Schleper C."/>
            <person name="Guy L."/>
            <person name="Ettema T.J."/>
        </authorList>
    </citation>
    <scope>NUCLEOTIDE SEQUENCE</scope>
</reference>
<dbReference type="AlphaFoldDB" id="A0A0F9NQB4"/>
<accession>A0A0F9NQB4</accession>
<sequence>MIKLPVLSDEELGLIEWDSPTLDMSFMDDYKKEITALLEAQRDQTVKDTLRWFVKWLELKNTPPWIFSKYDGSESHPAKVDMSWKALKELKDKLAELESEK</sequence>
<evidence type="ECO:0000313" key="1">
    <source>
        <dbReference type="EMBL" id="KKN21705.1"/>
    </source>
</evidence>
<organism evidence="1">
    <name type="scientific">marine sediment metagenome</name>
    <dbReference type="NCBI Taxonomy" id="412755"/>
    <lineage>
        <taxon>unclassified sequences</taxon>
        <taxon>metagenomes</taxon>
        <taxon>ecological metagenomes</taxon>
    </lineage>
</organism>
<comment type="caution">
    <text evidence="1">The sequence shown here is derived from an EMBL/GenBank/DDBJ whole genome shotgun (WGS) entry which is preliminary data.</text>
</comment>